<dbReference type="GO" id="GO:0005829">
    <property type="term" value="C:cytosol"/>
    <property type="evidence" value="ECO:0007669"/>
    <property type="project" value="TreeGrafter"/>
</dbReference>
<sequence length="581" mass="68368">MLNNKKESCIIMGLGPLCILCSEYIFKNSNIEITGLISADESVINWGKENRIRTLFIKNKVKYSLSQLEIDEFVKEYKVDYFFSIINAMFLPEWIIKSPRKYAINFHDSELPKYAGIDTNSWVIMLKEKNHAVTWHLMSKSIDEGDIIKQVLIPIDKDETAFTLNKKGFEAGLSSFIELVEDLSLDRVVLRKQLIDNRSYFSRSKPYLHEMSIWNHGIIFWKNSAEDIYALVRALDYGPDRNALGTSKMVIDNCYYIIPRIEICDTKSNFEPGTVLYIDEKSIIISTSTNDVLLNDILDIDGATVSIEELIDRHNIKVNSKLDEVSSITISRIKELDKDIMWKEGYWAEKISHYQPLQIPCMKKNNIKTKTSENLIKKIYMSEKMQKDLINICKDYKFDLCSFLFSCFSSFLALISEQKSFHIWYSDNKIHEDLYEIGNLFSNFVLYDIFYDKNNNFMNFYKSIEEQRINLKNKKYFLWDIFYRYPQLINNKLTSSEMRQFSYVFKMEENEINADISLSINSFDLSLIVNYFDNKVSLEIKYFDNLYENITSFCQEFSLYMENILLSIEKNIKDMEITCII</sequence>
<feature type="domain" description="Condensation" evidence="2">
    <location>
        <begin position="339"/>
        <end position="577"/>
    </location>
</feature>
<dbReference type="InterPro" id="IPR005793">
    <property type="entry name" value="Formyl_trans_C"/>
</dbReference>
<dbReference type="GO" id="GO:0004479">
    <property type="term" value="F:methionyl-tRNA formyltransferase activity"/>
    <property type="evidence" value="ECO:0007669"/>
    <property type="project" value="TreeGrafter"/>
</dbReference>
<comment type="caution">
    <text evidence="4">The sequence shown here is derived from an EMBL/GenBank/DDBJ whole genome shotgun (WGS) entry which is preliminary data.</text>
</comment>
<dbReference type="Pfam" id="PF02911">
    <property type="entry name" value="Formyl_trans_C"/>
    <property type="match status" value="1"/>
</dbReference>
<evidence type="ECO:0000259" key="3">
    <source>
        <dbReference type="Pfam" id="PF02911"/>
    </source>
</evidence>
<dbReference type="Pfam" id="PF00551">
    <property type="entry name" value="Formyl_trans_N"/>
    <property type="match status" value="1"/>
</dbReference>
<dbReference type="Proteomes" id="UP000822184">
    <property type="component" value="Unassembled WGS sequence"/>
</dbReference>
<evidence type="ECO:0000259" key="2">
    <source>
        <dbReference type="Pfam" id="PF00668"/>
    </source>
</evidence>
<feature type="domain" description="Formyl transferase C-terminal" evidence="3">
    <location>
        <begin position="217"/>
        <end position="314"/>
    </location>
</feature>
<reference evidence="4" key="1">
    <citation type="submission" date="2020-06" db="EMBL/GenBank/DDBJ databases">
        <title>Genomic insights into acetone-butanol-ethanol (ABE) fermentation by sequencing solventogenic clostridia strains.</title>
        <authorList>
            <person name="Brown S."/>
        </authorList>
    </citation>
    <scope>NUCLEOTIDE SEQUENCE</scope>
    <source>
        <strain evidence="4">DJ123</strain>
    </source>
</reference>
<dbReference type="Gene3D" id="3.30.559.30">
    <property type="entry name" value="Nonribosomal peptide synthetase, condensation domain"/>
    <property type="match status" value="1"/>
</dbReference>
<dbReference type="PANTHER" id="PTHR11138">
    <property type="entry name" value="METHIONYL-TRNA FORMYLTRANSFERASE"/>
    <property type="match status" value="1"/>
</dbReference>
<dbReference type="SUPFAM" id="SSF53328">
    <property type="entry name" value="Formyltransferase"/>
    <property type="match status" value="1"/>
</dbReference>
<dbReference type="PANTHER" id="PTHR11138:SF5">
    <property type="entry name" value="METHIONYL-TRNA FORMYLTRANSFERASE, MITOCHONDRIAL"/>
    <property type="match status" value="1"/>
</dbReference>
<dbReference type="Gene3D" id="3.40.50.12230">
    <property type="match status" value="1"/>
</dbReference>
<evidence type="ECO:0000259" key="1">
    <source>
        <dbReference type="Pfam" id="PF00551"/>
    </source>
</evidence>
<dbReference type="SUPFAM" id="SSF50486">
    <property type="entry name" value="FMT C-terminal domain-like"/>
    <property type="match status" value="1"/>
</dbReference>
<accession>A0AAE5H9G8</accession>
<dbReference type="EMBL" id="JABTDW010000001">
    <property type="protein sequence ID" value="NSB17156.1"/>
    <property type="molecule type" value="Genomic_DNA"/>
</dbReference>
<feature type="domain" description="Formyl transferase N-terminal" evidence="1">
    <location>
        <begin position="64"/>
        <end position="177"/>
    </location>
</feature>
<dbReference type="InterPro" id="IPR036477">
    <property type="entry name" value="Formyl_transf_N_sf"/>
</dbReference>
<dbReference type="Pfam" id="PF00668">
    <property type="entry name" value="Condensation"/>
    <property type="match status" value="1"/>
</dbReference>
<evidence type="ECO:0000313" key="4">
    <source>
        <dbReference type="EMBL" id="NSB17156.1"/>
    </source>
</evidence>
<evidence type="ECO:0000313" key="5">
    <source>
        <dbReference type="Proteomes" id="UP000822184"/>
    </source>
</evidence>
<dbReference type="AlphaFoldDB" id="A0AAE5H9G8"/>
<dbReference type="RefSeq" id="WP_023976608.1">
    <property type="nucleotide sequence ID" value="NZ_JABTDW010000001.1"/>
</dbReference>
<dbReference type="InterPro" id="IPR001242">
    <property type="entry name" value="Condensation_dom"/>
</dbReference>
<proteinExistence type="predicted"/>
<protein>
    <submittedName>
        <fullName evidence="4">Methionyl-tRNA formyltransferase</fullName>
    </submittedName>
</protein>
<gene>
    <name evidence="4" type="ORF">BCD95_005415</name>
</gene>
<dbReference type="InterPro" id="IPR002376">
    <property type="entry name" value="Formyl_transf_N"/>
</dbReference>
<organism evidence="4 5">
    <name type="scientific">Clostridium beijerinckii</name>
    <name type="common">Clostridium MP</name>
    <dbReference type="NCBI Taxonomy" id="1520"/>
    <lineage>
        <taxon>Bacteria</taxon>
        <taxon>Bacillati</taxon>
        <taxon>Bacillota</taxon>
        <taxon>Clostridia</taxon>
        <taxon>Eubacteriales</taxon>
        <taxon>Clostridiaceae</taxon>
        <taxon>Clostridium</taxon>
    </lineage>
</organism>
<dbReference type="SUPFAM" id="SSF52777">
    <property type="entry name" value="CoA-dependent acyltransferases"/>
    <property type="match status" value="1"/>
</dbReference>
<name>A0AAE5H9G8_CLOBE</name>
<dbReference type="InterPro" id="IPR011034">
    <property type="entry name" value="Formyl_transferase-like_C_sf"/>
</dbReference>